<name>A0A4U5N0H2_STECR</name>
<sequence length="119" mass="13600">MDATFPVTTSDGVTFDFKLQWLQHFSVLCQMAQQLQPNQRLLLDDIDSTAFAFAVDMVEQEEGPPTDSPSIDATENFIGQDFMNRQMKTMDLADDLGMSGQLRRRALEMVERYVLEEND</sequence>
<evidence type="ECO:0000313" key="1">
    <source>
        <dbReference type="EMBL" id="TKR75758.1"/>
    </source>
</evidence>
<protein>
    <submittedName>
        <fullName evidence="1">Uncharacterized protein</fullName>
    </submittedName>
</protein>
<gene>
    <name evidence="1" type="ORF">L596_017002</name>
</gene>
<keyword evidence="2" id="KW-1185">Reference proteome</keyword>
<comment type="caution">
    <text evidence="1">The sequence shown here is derived from an EMBL/GenBank/DDBJ whole genome shotgun (WGS) entry which is preliminary data.</text>
</comment>
<evidence type="ECO:0000313" key="2">
    <source>
        <dbReference type="Proteomes" id="UP000298663"/>
    </source>
</evidence>
<dbReference type="EMBL" id="AZBU02000005">
    <property type="protein sequence ID" value="TKR75758.1"/>
    <property type="molecule type" value="Genomic_DNA"/>
</dbReference>
<dbReference type="Proteomes" id="UP000298663">
    <property type="component" value="Unassembled WGS sequence"/>
</dbReference>
<reference evidence="1 2" key="1">
    <citation type="journal article" date="2015" name="Genome Biol.">
        <title>Comparative genomics of Steinernema reveals deeply conserved gene regulatory networks.</title>
        <authorList>
            <person name="Dillman A.R."/>
            <person name="Macchietto M."/>
            <person name="Porter C.F."/>
            <person name="Rogers A."/>
            <person name="Williams B."/>
            <person name="Antoshechkin I."/>
            <person name="Lee M.M."/>
            <person name="Goodwin Z."/>
            <person name="Lu X."/>
            <person name="Lewis E.E."/>
            <person name="Goodrich-Blair H."/>
            <person name="Stock S.P."/>
            <person name="Adams B.J."/>
            <person name="Sternberg P.W."/>
            <person name="Mortazavi A."/>
        </authorList>
    </citation>
    <scope>NUCLEOTIDE SEQUENCE [LARGE SCALE GENOMIC DNA]</scope>
    <source>
        <strain evidence="1 2">ALL</strain>
    </source>
</reference>
<reference evidence="1 2" key="2">
    <citation type="journal article" date="2019" name="G3 (Bethesda)">
        <title>Hybrid Assembly of the Genome of the Entomopathogenic Nematode Steinernema carpocapsae Identifies the X-Chromosome.</title>
        <authorList>
            <person name="Serra L."/>
            <person name="Macchietto M."/>
            <person name="Macias-Munoz A."/>
            <person name="McGill C.J."/>
            <person name="Rodriguez I.M."/>
            <person name="Rodriguez B."/>
            <person name="Murad R."/>
            <person name="Mortazavi A."/>
        </authorList>
    </citation>
    <scope>NUCLEOTIDE SEQUENCE [LARGE SCALE GENOMIC DNA]</scope>
    <source>
        <strain evidence="1 2">ALL</strain>
    </source>
</reference>
<dbReference type="AlphaFoldDB" id="A0A4U5N0H2"/>
<organism evidence="1 2">
    <name type="scientific">Steinernema carpocapsae</name>
    <name type="common">Entomopathogenic nematode</name>
    <dbReference type="NCBI Taxonomy" id="34508"/>
    <lineage>
        <taxon>Eukaryota</taxon>
        <taxon>Metazoa</taxon>
        <taxon>Ecdysozoa</taxon>
        <taxon>Nematoda</taxon>
        <taxon>Chromadorea</taxon>
        <taxon>Rhabditida</taxon>
        <taxon>Tylenchina</taxon>
        <taxon>Panagrolaimomorpha</taxon>
        <taxon>Strongyloidoidea</taxon>
        <taxon>Steinernematidae</taxon>
        <taxon>Steinernema</taxon>
    </lineage>
</organism>
<accession>A0A4U5N0H2</accession>
<proteinExistence type="predicted"/>